<evidence type="ECO:0000256" key="1">
    <source>
        <dbReference type="ARBA" id="ARBA00025793"/>
    </source>
</evidence>
<feature type="compositionally biased region" description="Pro residues" evidence="2">
    <location>
        <begin position="201"/>
        <end position="223"/>
    </location>
</feature>
<feature type="domain" description="FH2" evidence="3">
    <location>
        <begin position="200"/>
        <end position="416"/>
    </location>
</feature>
<feature type="non-terminal residue" evidence="4">
    <location>
        <position position="1"/>
    </location>
</feature>
<evidence type="ECO:0000259" key="3">
    <source>
        <dbReference type="PROSITE" id="PS51444"/>
    </source>
</evidence>
<comment type="similarity">
    <text evidence="1">Belongs to the formin-like family. Class-I subfamily.</text>
</comment>
<protein>
    <submittedName>
        <fullName evidence="4">(rape) hypothetical protein</fullName>
    </submittedName>
</protein>
<name>A0A816QNT2_BRANA</name>
<organism evidence="4">
    <name type="scientific">Brassica napus</name>
    <name type="common">Rape</name>
    <dbReference type="NCBI Taxonomy" id="3708"/>
    <lineage>
        <taxon>Eukaryota</taxon>
        <taxon>Viridiplantae</taxon>
        <taxon>Streptophyta</taxon>
        <taxon>Embryophyta</taxon>
        <taxon>Tracheophyta</taxon>
        <taxon>Spermatophyta</taxon>
        <taxon>Magnoliopsida</taxon>
        <taxon>eudicotyledons</taxon>
        <taxon>Gunneridae</taxon>
        <taxon>Pentapetalae</taxon>
        <taxon>rosids</taxon>
        <taxon>malvids</taxon>
        <taxon>Brassicales</taxon>
        <taxon>Brassicaceae</taxon>
        <taxon>Brassiceae</taxon>
        <taxon>Brassica</taxon>
    </lineage>
</organism>
<proteinExistence type="inferred from homology"/>
<dbReference type="PANTHER" id="PTHR23213:SF364">
    <property type="entry name" value="FORMIN-LIKE PROTEIN 8"/>
    <property type="match status" value="1"/>
</dbReference>
<dbReference type="Pfam" id="PF02181">
    <property type="entry name" value="FH2"/>
    <property type="match status" value="1"/>
</dbReference>
<dbReference type="EMBL" id="HG994370">
    <property type="protein sequence ID" value="CAF2061840.1"/>
    <property type="molecule type" value="Genomic_DNA"/>
</dbReference>
<dbReference type="InterPro" id="IPR027643">
    <property type="entry name" value="Formin-like_plant"/>
</dbReference>
<dbReference type="GO" id="GO:0045010">
    <property type="term" value="P:actin nucleation"/>
    <property type="evidence" value="ECO:0007669"/>
    <property type="project" value="InterPro"/>
</dbReference>
<dbReference type="InterPro" id="IPR042201">
    <property type="entry name" value="FH2_Formin_sf"/>
</dbReference>
<dbReference type="InterPro" id="IPR015425">
    <property type="entry name" value="FH2_Formin"/>
</dbReference>
<dbReference type="GO" id="GO:0051015">
    <property type="term" value="F:actin filament binding"/>
    <property type="evidence" value="ECO:0007669"/>
    <property type="project" value="InterPro"/>
</dbReference>
<accession>A0A816QNT2</accession>
<feature type="compositionally biased region" description="Polar residues" evidence="2">
    <location>
        <begin position="174"/>
        <end position="183"/>
    </location>
</feature>
<evidence type="ECO:0000256" key="2">
    <source>
        <dbReference type="SAM" id="MobiDB-lite"/>
    </source>
</evidence>
<feature type="region of interest" description="Disordered" evidence="2">
    <location>
        <begin position="32"/>
        <end position="56"/>
    </location>
</feature>
<reference evidence="4" key="1">
    <citation type="submission" date="2021-01" db="EMBL/GenBank/DDBJ databases">
        <authorList>
            <consortium name="Genoscope - CEA"/>
            <person name="William W."/>
        </authorList>
    </citation>
    <scope>NUCLEOTIDE SEQUENCE</scope>
</reference>
<sequence>GCLVSPAYFLLMRRRFTFTFFFTISEHRGFLPTQRTPPPVPPPRVPPINPAPSSSDRSKITKVVLVAAAFFFFFHKCVIARRRRRDNKDGVENTLPPIPPPETVETTLSREGFTRLVGNVKGLILDKNGLDVLYWRNLQSQRISGGFQKEILAGEDSGSQEKEVVTEIPHLGGRSSTSRSIIHNDSFEMPPPPILVKKSAPAPPPPPPPKKVPSPSPLPPPPTVKKAAALSSSALRPPPAPGGSSGSGQVKLKPLHWDKVNPKPTSLKQIFILDPRKSQNSAIVITSLGMTREKLVEALIKGQDFAAETLESLKSVTPTKEEQSAILGFDGDVAKLAEAESFLFHLLKAVPTAFARVNPFLFKANYYPEIAHHSKCLQTLDSACKELRSRGLFSVDGKTTLLNFVVEEVVRPEGKR</sequence>
<dbReference type="Gene3D" id="1.20.58.2220">
    <property type="entry name" value="Formin, FH2 domain"/>
    <property type="match status" value="1"/>
</dbReference>
<dbReference type="Proteomes" id="UP001295469">
    <property type="component" value="Chromosome C06"/>
</dbReference>
<dbReference type="PROSITE" id="PS51444">
    <property type="entry name" value="FH2"/>
    <property type="match status" value="1"/>
</dbReference>
<feature type="compositionally biased region" description="Low complexity" evidence="2">
    <location>
        <begin position="224"/>
        <end position="235"/>
    </location>
</feature>
<feature type="compositionally biased region" description="Pro residues" evidence="2">
    <location>
        <begin position="35"/>
        <end position="50"/>
    </location>
</feature>
<feature type="region of interest" description="Disordered" evidence="2">
    <location>
        <begin position="154"/>
        <end position="251"/>
    </location>
</feature>
<dbReference type="SUPFAM" id="SSF101447">
    <property type="entry name" value="Formin homology 2 domain (FH2 domain)"/>
    <property type="match status" value="1"/>
</dbReference>
<evidence type="ECO:0000313" key="4">
    <source>
        <dbReference type="EMBL" id="CAF2061840.1"/>
    </source>
</evidence>
<gene>
    <name evidence="4" type="ORF">DARMORV10_C06P36320.1</name>
</gene>
<dbReference type="PANTHER" id="PTHR23213">
    <property type="entry name" value="FORMIN-RELATED"/>
    <property type="match status" value="1"/>
</dbReference>
<dbReference type="AlphaFoldDB" id="A0A816QNT2"/>